<evidence type="ECO:0000256" key="3">
    <source>
        <dbReference type="ARBA" id="ARBA00022475"/>
    </source>
</evidence>
<organism evidence="9 10">
    <name type="scientific">Marinicrinis lubricantis</name>
    <dbReference type="NCBI Taxonomy" id="2086470"/>
    <lineage>
        <taxon>Bacteria</taxon>
        <taxon>Bacillati</taxon>
        <taxon>Bacillota</taxon>
        <taxon>Bacilli</taxon>
        <taxon>Bacillales</taxon>
        <taxon>Paenibacillaceae</taxon>
    </lineage>
</organism>
<keyword evidence="5 7" id="KW-1133">Transmembrane helix</keyword>
<evidence type="ECO:0000256" key="7">
    <source>
        <dbReference type="SAM" id="Phobius"/>
    </source>
</evidence>
<reference evidence="10" key="1">
    <citation type="journal article" date="2019" name="Int. J. Syst. Evol. Microbiol.">
        <title>The Global Catalogue of Microorganisms (GCM) 10K type strain sequencing project: providing services to taxonomists for standard genome sequencing and annotation.</title>
        <authorList>
            <consortium name="The Broad Institute Genomics Platform"/>
            <consortium name="The Broad Institute Genome Sequencing Center for Infectious Disease"/>
            <person name="Wu L."/>
            <person name="Ma J."/>
        </authorList>
    </citation>
    <scope>NUCLEOTIDE SEQUENCE [LARGE SCALE GENOMIC DNA]</scope>
    <source>
        <strain evidence="10">CCM 8749</strain>
    </source>
</reference>
<feature type="transmembrane region" description="Helical" evidence="7">
    <location>
        <begin position="327"/>
        <end position="346"/>
    </location>
</feature>
<feature type="transmembrane region" description="Helical" evidence="7">
    <location>
        <begin position="137"/>
        <end position="154"/>
    </location>
</feature>
<feature type="transmembrane region" description="Helical" evidence="7">
    <location>
        <begin position="46"/>
        <end position="66"/>
    </location>
</feature>
<comment type="caution">
    <text evidence="9">The sequence shown here is derived from an EMBL/GenBank/DDBJ whole genome shotgun (WGS) entry which is preliminary data.</text>
</comment>
<feature type="transmembrane region" description="Helical" evidence="7">
    <location>
        <begin position="228"/>
        <end position="250"/>
    </location>
</feature>
<evidence type="ECO:0000256" key="1">
    <source>
        <dbReference type="ARBA" id="ARBA00004651"/>
    </source>
</evidence>
<feature type="transmembrane region" description="Helical" evidence="7">
    <location>
        <begin position="12"/>
        <end position="34"/>
    </location>
</feature>
<feature type="transmembrane region" description="Helical" evidence="7">
    <location>
        <begin position="166"/>
        <end position="185"/>
    </location>
</feature>
<evidence type="ECO:0000259" key="8">
    <source>
        <dbReference type="Pfam" id="PF01757"/>
    </source>
</evidence>
<feature type="transmembrane region" description="Helical" evidence="7">
    <location>
        <begin position="295"/>
        <end position="315"/>
    </location>
</feature>
<evidence type="ECO:0000313" key="9">
    <source>
        <dbReference type="EMBL" id="MFC5987587.1"/>
    </source>
</evidence>
<dbReference type="EMBL" id="JBHSQV010000166">
    <property type="protein sequence ID" value="MFC5987587.1"/>
    <property type="molecule type" value="Genomic_DNA"/>
</dbReference>
<keyword evidence="4 7" id="KW-0812">Transmembrane</keyword>
<keyword evidence="6 7" id="KW-0472">Membrane</keyword>
<comment type="similarity">
    <text evidence="2">Belongs to the acyltransferase 3 family.</text>
</comment>
<dbReference type="Proteomes" id="UP001596250">
    <property type="component" value="Unassembled WGS sequence"/>
</dbReference>
<feature type="domain" description="Acyltransferase 3" evidence="8">
    <location>
        <begin position="6"/>
        <end position="346"/>
    </location>
</feature>
<dbReference type="PANTHER" id="PTHR40074">
    <property type="entry name" value="O-ACETYLTRANSFERASE WECH"/>
    <property type="match status" value="1"/>
</dbReference>
<evidence type="ECO:0000256" key="2">
    <source>
        <dbReference type="ARBA" id="ARBA00007400"/>
    </source>
</evidence>
<keyword evidence="9" id="KW-0808">Transferase</keyword>
<evidence type="ECO:0000256" key="6">
    <source>
        <dbReference type="ARBA" id="ARBA00023136"/>
    </source>
</evidence>
<feature type="transmembrane region" description="Helical" evidence="7">
    <location>
        <begin position="262"/>
        <end position="283"/>
    </location>
</feature>
<keyword evidence="9" id="KW-0012">Acyltransferase</keyword>
<feature type="transmembrane region" description="Helical" evidence="7">
    <location>
        <begin position="87"/>
        <end position="105"/>
    </location>
</feature>
<accession>A0ABW1IR44</accession>
<keyword evidence="3" id="KW-1003">Cell membrane</keyword>
<dbReference type="RefSeq" id="WP_379894996.1">
    <property type="nucleotide sequence ID" value="NZ_CBCSCT010000034.1"/>
</dbReference>
<dbReference type="Pfam" id="PF01757">
    <property type="entry name" value="Acyl_transf_3"/>
    <property type="match status" value="1"/>
</dbReference>
<dbReference type="InterPro" id="IPR002656">
    <property type="entry name" value="Acyl_transf_3_dom"/>
</dbReference>
<sequence length="361" mass="41886">MKSKIEELDIVRAFAMIGVLLIHGTSQATVSLAVKSTTHNLFLAVNRFSLFAVPVFLMLSALVLFYRYGDEWDAGRIRSFYSKRIKFILLPYLIWSVVYYTYNYIWPKLKLGLPWQPGEMAANFLERLLLGQNGPHLYYFILMFQLYLIFPLLMSLAKRLRRAPMLFIALCVAINAAFYLFTYWYTPRYGPIPQRATYIFGYMGLIGVGAMIGMHYHRFVQRLDRLKLAPIGFMAISGSALVLCYLLSYWGIYRPQTITFDIVFHLHALFSAAAFITLSRWLLRRHRPLSRMFTSLGSASFGIYLTHVLILSILRNTIELPSTTAGYSLYTFGFIVITTAVSWIFVKMARKWKYQWILFGR</sequence>
<evidence type="ECO:0000256" key="5">
    <source>
        <dbReference type="ARBA" id="ARBA00022989"/>
    </source>
</evidence>
<evidence type="ECO:0000256" key="4">
    <source>
        <dbReference type="ARBA" id="ARBA00022692"/>
    </source>
</evidence>
<feature type="transmembrane region" description="Helical" evidence="7">
    <location>
        <begin position="197"/>
        <end position="216"/>
    </location>
</feature>
<proteinExistence type="inferred from homology"/>
<protein>
    <submittedName>
        <fullName evidence="9">Acyltransferase</fullName>
    </submittedName>
</protein>
<keyword evidence="10" id="KW-1185">Reference proteome</keyword>
<dbReference type="GO" id="GO:0016746">
    <property type="term" value="F:acyltransferase activity"/>
    <property type="evidence" value="ECO:0007669"/>
    <property type="project" value="UniProtKB-KW"/>
</dbReference>
<evidence type="ECO:0000313" key="10">
    <source>
        <dbReference type="Proteomes" id="UP001596250"/>
    </source>
</evidence>
<gene>
    <name evidence="9" type="ORF">ACFPXP_14365</name>
</gene>
<comment type="subcellular location">
    <subcellularLocation>
        <location evidence="1">Cell membrane</location>
        <topology evidence="1">Multi-pass membrane protein</topology>
    </subcellularLocation>
</comment>
<dbReference type="PANTHER" id="PTHR40074:SF2">
    <property type="entry name" value="O-ACETYLTRANSFERASE WECH"/>
    <property type="match status" value="1"/>
</dbReference>
<name>A0ABW1IR44_9BACL</name>